<reference evidence="2" key="1">
    <citation type="journal article" date="2020" name="Nature">
        <title>Giant virus diversity and host interactions through global metagenomics.</title>
        <authorList>
            <person name="Schulz F."/>
            <person name="Roux S."/>
            <person name="Paez-Espino D."/>
            <person name="Jungbluth S."/>
            <person name="Walsh D.A."/>
            <person name="Denef V.J."/>
            <person name="McMahon K.D."/>
            <person name="Konstantinidis K.T."/>
            <person name="Eloe-Fadrosh E.A."/>
            <person name="Kyrpides N.C."/>
            <person name="Woyke T."/>
        </authorList>
    </citation>
    <scope>NUCLEOTIDE SEQUENCE</scope>
    <source>
        <strain evidence="2">GVMAG-M-3300027892-73</strain>
    </source>
</reference>
<dbReference type="AlphaFoldDB" id="A0A6C0LMC0"/>
<feature type="transmembrane region" description="Helical" evidence="1">
    <location>
        <begin position="21"/>
        <end position="40"/>
    </location>
</feature>
<name>A0A6C0LMC0_9ZZZZ</name>
<keyword evidence="1" id="KW-0812">Transmembrane</keyword>
<dbReference type="EMBL" id="MN740523">
    <property type="protein sequence ID" value="QHU31058.1"/>
    <property type="molecule type" value="Genomic_DNA"/>
</dbReference>
<feature type="transmembrane region" description="Helical" evidence="1">
    <location>
        <begin position="60"/>
        <end position="82"/>
    </location>
</feature>
<keyword evidence="1" id="KW-1133">Transmembrane helix</keyword>
<evidence type="ECO:0000256" key="1">
    <source>
        <dbReference type="SAM" id="Phobius"/>
    </source>
</evidence>
<accession>A0A6C0LMC0</accession>
<proteinExistence type="predicted"/>
<organism evidence="2">
    <name type="scientific">viral metagenome</name>
    <dbReference type="NCBI Taxonomy" id="1070528"/>
    <lineage>
        <taxon>unclassified sequences</taxon>
        <taxon>metagenomes</taxon>
        <taxon>organismal metagenomes</taxon>
    </lineage>
</organism>
<evidence type="ECO:0000313" key="2">
    <source>
        <dbReference type="EMBL" id="QHU31058.1"/>
    </source>
</evidence>
<protein>
    <submittedName>
        <fullName evidence="2">Uncharacterized protein</fullName>
    </submittedName>
</protein>
<feature type="transmembrane region" description="Helical" evidence="1">
    <location>
        <begin position="94"/>
        <end position="114"/>
    </location>
</feature>
<sequence length="119" mass="13903">MKSRDIFKYATHFGTLDSRKNFWAFTIHCVFYILPAIVLGNYTEVIVQRIRLDNDLGDNLLNYILLQTFINISTLYIILLFLNKYTSELQVTLAGGFFSVLYFGMQPGYIYMLIQYMNG</sequence>
<keyword evidence="1" id="KW-0472">Membrane</keyword>